<evidence type="ECO:0000313" key="3">
    <source>
        <dbReference type="Proteomes" id="UP000187059"/>
    </source>
</evidence>
<protein>
    <submittedName>
        <fullName evidence="2">Menaquinone-dependent protoporphyrinogen oxidase</fullName>
        <ecNumber evidence="2">1.3.5.3</ecNumber>
    </submittedName>
</protein>
<proteinExistence type="predicted"/>
<dbReference type="PANTHER" id="PTHR38030">
    <property type="entry name" value="PROTOPORPHYRINOGEN IX DEHYDROGENASE [MENAQUINONE]"/>
    <property type="match status" value="1"/>
</dbReference>
<dbReference type="PANTHER" id="PTHR38030:SF2">
    <property type="entry name" value="PROTOPORPHYRINOGEN IX DEHYDROGENASE [QUINONE]"/>
    <property type="match status" value="1"/>
</dbReference>
<dbReference type="Pfam" id="PF12724">
    <property type="entry name" value="Flavodoxin_5"/>
    <property type="match status" value="1"/>
</dbReference>
<dbReference type="GO" id="GO:0010181">
    <property type="term" value="F:FMN binding"/>
    <property type="evidence" value="ECO:0007669"/>
    <property type="project" value="TreeGrafter"/>
</dbReference>
<dbReference type="RefSeq" id="WP_076702980.1">
    <property type="nucleotide sequence ID" value="NZ_CP015093.1"/>
</dbReference>
<keyword evidence="3" id="KW-1185">Reference proteome</keyword>
<dbReference type="InterPro" id="IPR029039">
    <property type="entry name" value="Flavoprotein-like_sf"/>
</dbReference>
<organism evidence="2 3">
    <name type="scientific">Salipiger abyssi</name>
    <dbReference type="NCBI Taxonomy" id="1250539"/>
    <lineage>
        <taxon>Bacteria</taxon>
        <taxon>Pseudomonadati</taxon>
        <taxon>Pseudomonadota</taxon>
        <taxon>Alphaproteobacteria</taxon>
        <taxon>Rhodobacterales</taxon>
        <taxon>Roseobacteraceae</taxon>
        <taxon>Salipiger</taxon>
    </lineage>
</organism>
<dbReference type="SUPFAM" id="SSF52218">
    <property type="entry name" value="Flavoproteins"/>
    <property type="match status" value="1"/>
</dbReference>
<accession>A0A1P8UX68</accession>
<dbReference type="STRING" id="1250539.Ga0080574_TMP3602"/>
<gene>
    <name evidence="2" type="ORF">Ga0080574_TMP3602</name>
</gene>
<reference evidence="2 3" key="1">
    <citation type="submission" date="2016-04" db="EMBL/GenBank/DDBJ databases">
        <title>Deep-sea bacteria in the southern Pacific.</title>
        <authorList>
            <person name="Tang K."/>
        </authorList>
    </citation>
    <scope>NUCLEOTIDE SEQUENCE [LARGE SCALE GENOMIC DNA]</scope>
    <source>
        <strain evidence="2 3">JLT2014</strain>
    </source>
</reference>
<dbReference type="InterPro" id="IPR026816">
    <property type="entry name" value="Flavodoxin_dom"/>
</dbReference>
<dbReference type="Proteomes" id="UP000187059">
    <property type="component" value="Chromosome"/>
</dbReference>
<sequence>MRVLVLYATTEGQTRKICRFAADRLVSEGHSVELLNAEDAEGLDAGRFDAALLAGSVHIGKIQPALIAAAREHAGALAKMPTLYLQVSLAAAGKDPGELEELREIAREAAEGFGWEPSRTEQVAGAFRFSEYDFFKSWAMRWIASQHRQEVDPGRDRDYTDWTALGEILDDWAASAAERR</sequence>
<dbReference type="GO" id="GO:0006783">
    <property type="term" value="P:heme biosynthetic process"/>
    <property type="evidence" value="ECO:0007669"/>
    <property type="project" value="TreeGrafter"/>
</dbReference>
<evidence type="ECO:0000313" key="2">
    <source>
        <dbReference type="EMBL" id="APZ53936.1"/>
    </source>
</evidence>
<dbReference type="InterPro" id="IPR052200">
    <property type="entry name" value="Protoporphyrinogen_IX_DH"/>
</dbReference>
<dbReference type="EMBL" id="CP015093">
    <property type="protein sequence ID" value="APZ53936.1"/>
    <property type="molecule type" value="Genomic_DNA"/>
</dbReference>
<keyword evidence="2" id="KW-0560">Oxidoreductase</keyword>
<dbReference type="AlphaFoldDB" id="A0A1P8UX68"/>
<dbReference type="KEGG" id="paby:Ga0080574_TMP3602"/>
<dbReference type="GO" id="GO:0070819">
    <property type="term" value="F:menaquinone-dependent protoporphyrinogen oxidase activity"/>
    <property type="evidence" value="ECO:0007669"/>
    <property type="project" value="TreeGrafter"/>
</dbReference>
<dbReference type="Gene3D" id="3.40.50.360">
    <property type="match status" value="1"/>
</dbReference>
<feature type="domain" description="Flavodoxin" evidence="1">
    <location>
        <begin position="4"/>
        <end position="150"/>
    </location>
</feature>
<dbReference type="OrthoDB" id="9795729at2"/>
<name>A0A1P8UX68_9RHOB</name>
<dbReference type="EC" id="1.3.5.3" evidence="2"/>
<evidence type="ECO:0000259" key="1">
    <source>
        <dbReference type="Pfam" id="PF12724"/>
    </source>
</evidence>